<dbReference type="InParanoid" id="A0A3N7EKX8"/>
<gene>
    <name evidence="1" type="ORF">POPTR_002G262050</name>
</gene>
<protein>
    <submittedName>
        <fullName evidence="1">Uncharacterized protein</fullName>
    </submittedName>
</protein>
<proteinExistence type="predicted"/>
<accession>A0A3N7EKX8</accession>
<keyword evidence="2" id="KW-1185">Reference proteome</keyword>
<dbReference type="EMBL" id="CM009291">
    <property type="protein sequence ID" value="RQO87492.1"/>
    <property type="molecule type" value="Genomic_DNA"/>
</dbReference>
<dbReference type="EMBL" id="CM009291">
    <property type="protein sequence ID" value="RQO87493.1"/>
    <property type="molecule type" value="Genomic_DNA"/>
</dbReference>
<reference evidence="1 2" key="1">
    <citation type="journal article" date="2006" name="Science">
        <title>The genome of black cottonwood, Populus trichocarpa (Torr. &amp; Gray).</title>
        <authorList>
            <person name="Tuskan G.A."/>
            <person name="Difazio S."/>
            <person name="Jansson S."/>
            <person name="Bohlmann J."/>
            <person name="Grigoriev I."/>
            <person name="Hellsten U."/>
            <person name="Putnam N."/>
            <person name="Ralph S."/>
            <person name="Rombauts S."/>
            <person name="Salamov A."/>
            <person name="Schein J."/>
            <person name="Sterck L."/>
            <person name="Aerts A."/>
            <person name="Bhalerao R.R."/>
            <person name="Bhalerao R.P."/>
            <person name="Blaudez D."/>
            <person name="Boerjan W."/>
            <person name="Brun A."/>
            <person name="Brunner A."/>
            <person name="Busov V."/>
            <person name="Campbell M."/>
            <person name="Carlson J."/>
            <person name="Chalot M."/>
            <person name="Chapman J."/>
            <person name="Chen G.L."/>
            <person name="Cooper D."/>
            <person name="Coutinho P.M."/>
            <person name="Couturier J."/>
            <person name="Covert S."/>
            <person name="Cronk Q."/>
            <person name="Cunningham R."/>
            <person name="Davis J."/>
            <person name="Degroeve S."/>
            <person name="Dejardin A."/>
            <person name="Depamphilis C."/>
            <person name="Detter J."/>
            <person name="Dirks B."/>
            <person name="Dubchak I."/>
            <person name="Duplessis S."/>
            <person name="Ehlting J."/>
            <person name="Ellis B."/>
            <person name="Gendler K."/>
            <person name="Goodstein D."/>
            <person name="Gribskov M."/>
            <person name="Grimwood J."/>
            <person name="Groover A."/>
            <person name="Gunter L."/>
            <person name="Hamberger B."/>
            <person name="Heinze B."/>
            <person name="Helariutta Y."/>
            <person name="Henrissat B."/>
            <person name="Holligan D."/>
            <person name="Holt R."/>
            <person name="Huang W."/>
            <person name="Islam-Faridi N."/>
            <person name="Jones S."/>
            <person name="Jones-Rhoades M."/>
            <person name="Jorgensen R."/>
            <person name="Joshi C."/>
            <person name="Kangasjarvi J."/>
            <person name="Karlsson J."/>
            <person name="Kelleher C."/>
            <person name="Kirkpatrick R."/>
            <person name="Kirst M."/>
            <person name="Kohler A."/>
            <person name="Kalluri U."/>
            <person name="Larimer F."/>
            <person name="Leebens-Mack J."/>
            <person name="Leple J.C."/>
            <person name="Locascio P."/>
            <person name="Lou Y."/>
            <person name="Lucas S."/>
            <person name="Martin F."/>
            <person name="Montanini B."/>
            <person name="Napoli C."/>
            <person name="Nelson D.R."/>
            <person name="Nelson C."/>
            <person name="Nieminen K."/>
            <person name="Nilsson O."/>
            <person name="Pereda V."/>
            <person name="Peter G."/>
            <person name="Philippe R."/>
            <person name="Pilate G."/>
            <person name="Poliakov A."/>
            <person name="Razumovskaya J."/>
            <person name="Richardson P."/>
            <person name="Rinaldi C."/>
            <person name="Ritland K."/>
            <person name="Rouze P."/>
            <person name="Ryaboy D."/>
            <person name="Schmutz J."/>
            <person name="Schrader J."/>
            <person name="Segerman B."/>
            <person name="Shin H."/>
            <person name="Siddiqui A."/>
            <person name="Sterky F."/>
            <person name="Terry A."/>
            <person name="Tsai C.J."/>
            <person name="Uberbacher E."/>
            <person name="Unneberg P."/>
            <person name="Vahala J."/>
            <person name="Wall K."/>
            <person name="Wessler S."/>
            <person name="Yang G."/>
            <person name="Yin T."/>
            <person name="Douglas C."/>
            <person name="Marra M."/>
            <person name="Sandberg G."/>
            <person name="Van de Peer Y."/>
            <person name="Rokhsar D."/>
        </authorList>
    </citation>
    <scope>NUCLEOTIDE SEQUENCE [LARGE SCALE GENOMIC DNA]</scope>
    <source>
        <strain evidence="2">cv. Nisqually</strain>
        <strain evidence="1">Nisqually-1</strain>
    </source>
</reference>
<dbReference type="Proteomes" id="UP000006729">
    <property type="component" value="Chromosome 2"/>
</dbReference>
<dbReference type="AlphaFoldDB" id="A0A3N7EKX8"/>
<evidence type="ECO:0000313" key="1">
    <source>
        <dbReference type="EMBL" id="RQO87493.1"/>
    </source>
</evidence>
<organism evidence="1 2">
    <name type="scientific">Populus trichocarpa</name>
    <name type="common">Western balsam poplar</name>
    <name type="synonym">Populus balsamifera subsp. trichocarpa</name>
    <dbReference type="NCBI Taxonomy" id="3694"/>
    <lineage>
        <taxon>Eukaryota</taxon>
        <taxon>Viridiplantae</taxon>
        <taxon>Streptophyta</taxon>
        <taxon>Embryophyta</taxon>
        <taxon>Tracheophyta</taxon>
        <taxon>Spermatophyta</taxon>
        <taxon>Magnoliopsida</taxon>
        <taxon>eudicotyledons</taxon>
        <taxon>Gunneridae</taxon>
        <taxon>Pentapetalae</taxon>
        <taxon>rosids</taxon>
        <taxon>fabids</taxon>
        <taxon>Malpighiales</taxon>
        <taxon>Salicaceae</taxon>
        <taxon>Saliceae</taxon>
        <taxon>Populus</taxon>
    </lineage>
</organism>
<name>A0A3N7EKX8_POPTR</name>
<evidence type="ECO:0000313" key="2">
    <source>
        <dbReference type="Proteomes" id="UP000006729"/>
    </source>
</evidence>
<sequence length="100" mass="10917">MPFLFLSYPFVLREGVKGIDISIGIGGSFLEACLNYSCLRMQSDPEASKCAVERQQRFLGKSLASILLMLLHSGTRLVADLVVGLLSFCGQKHGELHAES</sequence>
<reference evidence="1" key="2">
    <citation type="submission" date="2017-07" db="EMBL/GenBank/DDBJ databases">
        <title>WGS assembly of Populus trichocarpa.</title>
        <authorList>
            <person name="Tuskan G."/>
            <person name="Difazio S."/>
            <person name="Jansson S."/>
            <person name="Bohlmann J."/>
            <person name="Grigoriev I."/>
            <person name="Hellsten U."/>
            <person name="Putnam N."/>
            <person name="Ralph S."/>
            <person name="Rombauts S."/>
            <person name="Salamov A."/>
            <person name="Schein J."/>
            <person name="Sterck L."/>
            <person name="Aerts A."/>
            <person name="Bhalerao R."/>
            <person name="Bhalerao R."/>
            <person name="Blaudez D."/>
            <person name="Boerjan W."/>
            <person name="Brun A."/>
            <person name="Brunner A."/>
            <person name="Busov V."/>
            <person name="Campbell M."/>
            <person name="Carlson J."/>
            <person name="Chalot M."/>
            <person name="Chapman J."/>
            <person name="Chen G."/>
            <person name="Cooper D."/>
            <person name="Coutinho P."/>
            <person name="Couturier J."/>
            <person name="Covert S."/>
            <person name="Cronk Q."/>
            <person name="Cunningham R."/>
            <person name="Davis J."/>
            <person name="Degroeve S."/>
            <person name="Dejardin A."/>
            <person name="Depamphilis C."/>
            <person name="Detter J."/>
            <person name="Dirks B."/>
            <person name="Dubchak I."/>
            <person name="Duplessis S."/>
            <person name="Ehlting J."/>
            <person name="Ellis B."/>
            <person name="Gendler K."/>
            <person name="Goodstein D."/>
            <person name="Gribskov M."/>
            <person name="Grimwood J."/>
            <person name="Groover A."/>
            <person name="Gunter L."/>
            <person name="Hamberger B."/>
            <person name="Heinze B."/>
            <person name="Helariutta Y."/>
            <person name="Henrissat B."/>
            <person name="Holligan D."/>
            <person name="Holt R."/>
            <person name="Huang W."/>
            <person name="Islam-Faridi N."/>
            <person name="Jones S."/>
            <person name="Jones-Rhoades M."/>
            <person name="Jorgensen R."/>
            <person name="Joshi C."/>
            <person name="Kangasjarvi J."/>
            <person name="Karlsson J."/>
            <person name="Kelleher C."/>
            <person name="Kirkpatrick R."/>
            <person name="Kirst M."/>
            <person name="Kohler A."/>
            <person name="Kalluri U."/>
            <person name="Larimer F."/>
            <person name="Leebens-Mack J."/>
            <person name="Leple J."/>
            <person name="Locascio P."/>
            <person name="Lou Y."/>
            <person name="Lucas S."/>
            <person name="Martin F."/>
            <person name="Montanini B."/>
            <person name="Napoli C."/>
            <person name="Nelson D."/>
            <person name="Nelson C."/>
            <person name="Nieminen K."/>
            <person name="Nilsson O."/>
            <person name="Pereda V."/>
            <person name="Peter G."/>
            <person name="Philippe R."/>
            <person name="Pilate G."/>
            <person name="Poliakov A."/>
            <person name="Razumovskaya J."/>
            <person name="Richardson P."/>
            <person name="Rinaldi C."/>
            <person name="Ritland K."/>
            <person name="Rouze P."/>
            <person name="Ryaboy D."/>
            <person name="Schmutz J."/>
            <person name="Schrader J."/>
            <person name="Segerman B."/>
            <person name="Shin H."/>
            <person name="Siddiqui A."/>
            <person name="Sterky F."/>
            <person name="Terry A."/>
            <person name="Tsai C."/>
            <person name="Uberbacher E."/>
            <person name="Unneberg P."/>
            <person name="Vahala J."/>
            <person name="Wall K."/>
            <person name="Wessler S."/>
            <person name="Yang G."/>
            <person name="Yin T."/>
            <person name="Douglas C."/>
            <person name="Marra M."/>
            <person name="Sandberg G."/>
            <person name="Van De Peer Y."/>
            <person name="Rokhsar D."/>
        </authorList>
    </citation>
    <scope>NUCLEOTIDE SEQUENCE</scope>
    <source>
        <strain evidence="1">Nisqually-1</strain>
    </source>
</reference>